<dbReference type="PANTHER" id="PTHR15672">
    <property type="entry name" value="CAMP-REGULATED PHOSPHOPROTEIN 21 RELATED R3H DOMAIN CONTAINING PROTEIN"/>
    <property type="match status" value="1"/>
</dbReference>
<dbReference type="InterPro" id="IPR036867">
    <property type="entry name" value="R3H_dom_sf"/>
</dbReference>
<protein>
    <submittedName>
        <fullName evidence="5">DgyrCDS1893</fullName>
    </submittedName>
</protein>
<dbReference type="PROSITE" id="PS51061">
    <property type="entry name" value="R3H"/>
    <property type="match status" value="1"/>
</dbReference>
<evidence type="ECO:0000259" key="4">
    <source>
        <dbReference type="PROSITE" id="PS51673"/>
    </source>
</evidence>
<organism evidence="5 6">
    <name type="scientific">Dimorphilus gyrociliatus</name>
    <dbReference type="NCBI Taxonomy" id="2664684"/>
    <lineage>
        <taxon>Eukaryota</taxon>
        <taxon>Metazoa</taxon>
        <taxon>Spiralia</taxon>
        <taxon>Lophotrochozoa</taxon>
        <taxon>Annelida</taxon>
        <taxon>Polychaeta</taxon>
        <taxon>Polychaeta incertae sedis</taxon>
        <taxon>Dinophilidae</taxon>
        <taxon>Dimorphilus</taxon>
    </lineage>
</organism>
<dbReference type="CDD" id="cd02642">
    <property type="entry name" value="R3H_encore_like"/>
    <property type="match status" value="1"/>
</dbReference>
<dbReference type="Proteomes" id="UP000549394">
    <property type="component" value="Unassembled WGS sequence"/>
</dbReference>
<proteinExistence type="predicted"/>
<name>A0A7I8V8J1_9ANNE</name>
<feature type="compositionally biased region" description="Polar residues" evidence="2">
    <location>
        <begin position="494"/>
        <end position="503"/>
    </location>
</feature>
<feature type="region of interest" description="Disordered" evidence="2">
    <location>
        <begin position="453"/>
        <end position="503"/>
    </location>
</feature>
<evidence type="ECO:0000259" key="3">
    <source>
        <dbReference type="PROSITE" id="PS51061"/>
    </source>
</evidence>
<dbReference type="SMART" id="SM00393">
    <property type="entry name" value="R3H"/>
    <property type="match status" value="1"/>
</dbReference>
<feature type="compositionally biased region" description="Acidic residues" evidence="2">
    <location>
        <begin position="25"/>
        <end position="41"/>
    </location>
</feature>
<dbReference type="OrthoDB" id="278430at2759"/>
<dbReference type="PANTHER" id="PTHR15672:SF8">
    <property type="entry name" value="PROTEIN ENCORE"/>
    <property type="match status" value="1"/>
</dbReference>
<dbReference type="AlphaFoldDB" id="A0A7I8V8J1"/>
<comment type="caution">
    <text evidence="5">The sequence shown here is derived from an EMBL/GenBank/DDBJ whole genome shotgun (WGS) entry which is preliminary data.</text>
</comment>
<dbReference type="EMBL" id="CAJFCJ010000002">
    <property type="protein sequence ID" value="CAD5112671.1"/>
    <property type="molecule type" value="Genomic_DNA"/>
</dbReference>
<evidence type="ECO:0000313" key="5">
    <source>
        <dbReference type="EMBL" id="CAD5112671.1"/>
    </source>
</evidence>
<reference evidence="5 6" key="1">
    <citation type="submission" date="2020-08" db="EMBL/GenBank/DDBJ databases">
        <authorList>
            <person name="Hejnol A."/>
        </authorList>
    </citation>
    <scope>NUCLEOTIDE SEQUENCE [LARGE SCALE GENOMIC DNA]</scope>
</reference>
<accession>A0A7I8V8J1</accession>
<feature type="compositionally biased region" description="Low complexity" evidence="2">
    <location>
        <begin position="86"/>
        <end position="108"/>
    </location>
</feature>
<feature type="region of interest" description="Disordered" evidence="2">
    <location>
        <begin position="1"/>
        <end position="111"/>
    </location>
</feature>
<evidence type="ECO:0000256" key="2">
    <source>
        <dbReference type="SAM" id="MobiDB-lite"/>
    </source>
</evidence>
<dbReference type="InterPro" id="IPR051937">
    <property type="entry name" value="R3H_domain_containing"/>
</dbReference>
<feature type="compositionally biased region" description="Pro residues" evidence="2">
    <location>
        <begin position="399"/>
        <end position="419"/>
    </location>
</feature>
<dbReference type="SUPFAM" id="SSF82708">
    <property type="entry name" value="R3H domain"/>
    <property type="match status" value="1"/>
</dbReference>
<evidence type="ECO:0000313" key="6">
    <source>
        <dbReference type="Proteomes" id="UP000549394"/>
    </source>
</evidence>
<keyword evidence="1" id="KW-0597">Phosphoprotein</keyword>
<dbReference type="PROSITE" id="PS51673">
    <property type="entry name" value="SUZ"/>
    <property type="match status" value="1"/>
</dbReference>
<evidence type="ECO:0000256" key="1">
    <source>
        <dbReference type="ARBA" id="ARBA00022553"/>
    </source>
</evidence>
<dbReference type="Pfam" id="PF01424">
    <property type="entry name" value="R3H"/>
    <property type="match status" value="1"/>
</dbReference>
<gene>
    <name evidence="5" type="ORF">DGYR_LOCUS1773</name>
</gene>
<feature type="region of interest" description="Disordered" evidence="2">
    <location>
        <begin position="396"/>
        <end position="432"/>
    </location>
</feature>
<dbReference type="InterPro" id="IPR024771">
    <property type="entry name" value="SUZ"/>
</dbReference>
<dbReference type="Gene3D" id="3.30.1370.50">
    <property type="entry name" value="R3H-like domain"/>
    <property type="match status" value="1"/>
</dbReference>
<sequence>MAELLERKASLKRQKAEVQPIDGASQDEPDTTTPDGEEEDNNQLKMKVLVRSQALDGSSPPPNNVGSLLPSPKTLSPQPNRRLLKDASGSSASDASSGLSRESSLEISTDSSGVDLQQFLTQTLTKGNTKDRTFLLKLEMELITFVTDSNEPLKRFPPMSSYQRMLVHRVAAYFGLEHNVDNTGKAVVVNRTPNTRLPPLTFSQIIRMANGQPRQLLRRRPASVEDAPLKVPLGNQPKSKSVDERRMEYDQARTRIFGQHLSIPDMQQHVSPFPLQWSSTDSSGYSTDRTRSLVMSRDSSGSNLTSMYDGGGPYAVWVATSVEQIPSGSVIINPQTGSPFLMSDGSLYRHPGTGSPLPAGSLISFQQVPSLAPPPPPPTYVVPQQQVLQQPYTVQMQVAPPPPQPPPPPPQQQPQPPPNHTGNTIVLCPPHPQDHIYQNRIEQATNQMQQFSIRTPTSSCPPVRRQKNACGGGKRRSNWVNNKNGSGTSSGNSQSVDEVASQQ</sequence>
<dbReference type="InterPro" id="IPR001374">
    <property type="entry name" value="R3H_dom"/>
</dbReference>
<dbReference type="Pfam" id="PF12752">
    <property type="entry name" value="SUZ"/>
    <property type="match status" value="1"/>
</dbReference>
<dbReference type="GO" id="GO:0003676">
    <property type="term" value="F:nucleic acid binding"/>
    <property type="evidence" value="ECO:0007669"/>
    <property type="project" value="UniProtKB-UniRule"/>
</dbReference>
<feature type="domain" description="SUZ" evidence="4">
    <location>
        <begin position="196"/>
        <end position="261"/>
    </location>
</feature>
<feature type="domain" description="R3H" evidence="3">
    <location>
        <begin position="132"/>
        <end position="195"/>
    </location>
</feature>
<feature type="compositionally biased region" description="Low complexity" evidence="2">
    <location>
        <begin position="481"/>
        <end position="493"/>
    </location>
</feature>
<keyword evidence="6" id="KW-1185">Reference proteome</keyword>